<dbReference type="PROSITE" id="PS00606">
    <property type="entry name" value="KS3_1"/>
    <property type="match status" value="1"/>
</dbReference>
<keyword evidence="7" id="KW-0276">Fatty acid metabolism</keyword>
<evidence type="ECO:0000256" key="3">
    <source>
        <dbReference type="ARBA" id="ARBA00012356"/>
    </source>
</evidence>
<comment type="catalytic activity">
    <reaction evidence="13 14">
        <text>a fatty acyl-[ACP] + malonyl-[ACP] + H(+) = a 3-oxoacyl-[ACP] + holo-[ACP] + CO2</text>
        <dbReference type="Rhea" id="RHEA:22836"/>
        <dbReference type="Rhea" id="RHEA-COMP:9623"/>
        <dbReference type="Rhea" id="RHEA-COMP:9685"/>
        <dbReference type="Rhea" id="RHEA-COMP:9916"/>
        <dbReference type="Rhea" id="RHEA-COMP:14125"/>
        <dbReference type="ChEBI" id="CHEBI:15378"/>
        <dbReference type="ChEBI" id="CHEBI:16526"/>
        <dbReference type="ChEBI" id="CHEBI:64479"/>
        <dbReference type="ChEBI" id="CHEBI:78449"/>
        <dbReference type="ChEBI" id="CHEBI:78776"/>
        <dbReference type="ChEBI" id="CHEBI:138651"/>
    </reaction>
</comment>
<comment type="similarity">
    <text evidence="2 14 16">Belongs to the thiolase-like superfamily. Beta-ketoacyl-ACP synthases family.</text>
</comment>
<dbReference type="CDD" id="cd00834">
    <property type="entry name" value="KAS_I_II"/>
    <property type="match status" value="1"/>
</dbReference>
<keyword evidence="9 14" id="KW-0275">Fatty acid biosynthesis</keyword>
<protein>
    <recommendedName>
        <fullName evidence="4 14">3-oxoacyl-[acyl-carrier-protein] synthase 2</fullName>
        <ecNumber evidence="3 14">2.3.1.179</ecNumber>
    </recommendedName>
</protein>
<dbReference type="EC" id="2.3.1.179" evidence="3 14"/>
<evidence type="ECO:0000256" key="15">
    <source>
        <dbReference type="PIRSR" id="PIRSR000447-1"/>
    </source>
</evidence>
<keyword evidence="8" id="KW-0443">Lipid metabolism</keyword>
<evidence type="ECO:0000256" key="12">
    <source>
        <dbReference type="ARBA" id="ARBA00047318"/>
    </source>
</evidence>
<dbReference type="UniPathway" id="UPA00094"/>
<comment type="catalytic activity">
    <reaction evidence="12 14">
        <text>(9Z)-hexadecenoyl-[ACP] + malonyl-[ACP] + H(+) = 3-oxo-(11Z)-octadecenoyl-[ACP] + holo-[ACP] + CO2</text>
        <dbReference type="Rhea" id="RHEA:55040"/>
        <dbReference type="Rhea" id="RHEA-COMP:9623"/>
        <dbReference type="Rhea" id="RHEA-COMP:9685"/>
        <dbReference type="Rhea" id="RHEA-COMP:10800"/>
        <dbReference type="Rhea" id="RHEA-COMP:14074"/>
        <dbReference type="ChEBI" id="CHEBI:15378"/>
        <dbReference type="ChEBI" id="CHEBI:16526"/>
        <dbReference type="ChEBI" id="CHEBI:64479"/>
        <dbReference type="ChEBI" id="CHEBI:78449"/>
        <dbReference type="ChEBI" id="CHEBI:83989"/>
        <dbReference type="ChEBI" id="CHEBI:138538"/>
        <dbReference type="EC" id="2.3.1.179"/>
    </reaction>
</comment>
<evidence type="ECO:0000256" key="1">
    <source>
        <dbReference type="ARBA" id="ARBA00005194"/>
    </source>
</evidence>
<feature type="active site" description="For beta-ketoacyl synthase activity" evidence="15">
    <location>
        <position position="163"/>
    </location>
</feature>
<organism evidence="18 19">
    <name type="scientific">Desulfitobacterium metallireducens DSM 15288</name>
    <dbReference type="NCBI Taxonomy" id="871968"/>
    <lineage>
        <taxon>Bacteria</taxon>
        <taxon>Bacillati</taxon>
        <taxon>Bacillota</taxon>
        <taxon>Clostridia</taxon>
        <taxon>Eubacteriales</taxon>
        <taxon>Desulfitobacteriaceae</taxon>
        <taxon>Desulfitobacterium</taxon>
    </lineage>
</organism>
<dbReference type="PANTHER" id="PTHR11712">
    <property type="entry name" value="POLYKETIDE SYNTHASE-RELATED"/>
    <property type="match status" value="1"/>
</dbReference>
<dbReference type="FunFam" id="3.40.47.10:FF:000009">
    <property type="entry name" value="3-oxoacyl-[acyl-carrier-protein] synthase 2"/>
    <property type="match status" value="1"/>
</dbReference>
<comment type="function">
    <text evidence="11 14">Involved in the type II fatty acid elongation cycle. Catalyzes the elongation of a wide range of acyl-ACP by the addition of two carbons from malonyl-ACP to an acyl acceptor. Can efficiently catalyze the conversion of palmitoleoyl-ACP (cis-hexadec-9-enoyl-ACP) to cis-vaccenoyl-ACP (cis-octadec-11-enoyl-ACP), an essential step in the thermal regulation of fatty acid composition.</text>
</comment>
<reference evidence="18 19" key="1">
    <citation type="submission" date="2013-12" db="EMBL/GenBank/DDBJ databases">
        <authorList>
            <consortium name="DOE Joint Genome Institute"/>
            <person name="Smidt H."/>
            <person name="Huntemann M."/>
            <person name="Han J."/>
            <person name="Chen A."/>
            <person name="Kyrpides N."/>
            <person name="Mavromatis K."/>
            <person name="Markowitz V."/>
            <person name="Palaniappan K."/>
            <person name="Ivanova N."/>
            <person name="Schaumberg A."/>
            <person name="Pati A."/>
            <person name="Liolios K."/>
            <person name="Nordberg H.P."/>
            <person name="Cantor M.N."/>
            <person name="Hua S.X."/>
            <person name="Woyke T."/>
        </authorList>
    </citation>
    <scope>NUCLEOTIDE SEQUENCE [LARGE SCALE GENOMIC DNA]</scope>
    <source>
        <strain evidence="19">DSM 15288</strain>
    </source>
</reference>
<dbReference type="PROSITE" id="PS52004">
    <property type="entry name" value="KS3_2"/>
    <property type="match status" value="1"/>
</dbReference>
<proteinExistence type="inferred from homology"/>
<keyword evidence="6 14" id="KW-0808">Transferase</keyword>
<evidence type="ECO:0000313" key="18">
    <source>
        <dbReference type="EMBL" id="AHF07607.1"/>
    </source>
</evidence>
<dbReference type="Gene3D" id="3.40.47.10">
    <property type="match status" value="1"/>
</dbReference>
<name>W0EA17_9FIRM</name>
<evidence type="ECO:0000256" key="10">
    <source>
        <dbReference type="ARBA" id="ARBA00023315"/>
    </source>
</evidence>
<dbReference type="GO" id="GO:0006633">
    <property type="term" value="P:fatty acid biosynthetic process"/>
    <property type="evidence" value="ECO:0007669"/>
    <property type="project" value="UniProtKB-UniRule"/>
</dbReference>
<dbReference type="HOGENOM" id="CLU_000022_69_2_9"/>
<dbReference type="STRING" id="871968.DESME_11765"/>
<evidence type="ECO:0000256" key="13">
    <source>
        <dbReference type="ARBA" id="ARBA00047659"/>
    </source>
</evidence>
<dbReference type="Pfam" id="PF02801">
    <property type="entry name" value="Ketoacyl-synt_C"/>
    <property type="match status" value="1"/>
</dbReference>
<dbReference type="eggNOG" id="COG0304">
    <property type="taxonomic scope" value="Bacteria"/>
</dbReference>
<dbReference type="GO" id="GO:0004315">
    <property type="term" value="F:3-oxoacyl-[acyl-carrier-protein] synthase activity"/>
    <property type="evidence" value="ECO:0007669"/>
    <property type="project" value="UniProtKB-UniRule"/>
</dbReference>
<dbReference type="SUPFAM" id="SSF53901">
    <property type="entry name" value="Thiolase-like"/>
    <property type="match status" value="2"/>
</dbReference>
<evidence type="ECO:0000256" key="11">
    <source>
        <dbReference type="ARBA" id="ARBA00024006"/>
    </source>
</evidence>
<dbReference type="AlphaFoldDB" id="W0EA17"/>
<dbReference type="OrthoDB" id="9808669at2"/>
<evidence type="ECO:0000256" key="8">
    <source>
        <dbReference type="ARBA" id="ARBA00023098"/>
    </source>
</evidence>
<dbReference type="NCBIfam" id="NF004970">
    <property type="entry name" value="PRK06333.1"/>
    <property type="match status" value="1"/>
</dbReference>
<evidence type="ECO:0000256" key="5">
    <source>
        <dbReference type="ARBA" id="ARBA00022516"/>
    </source>
</evidence>
<dbReference type="NCBIfam" id="TIGR03150">
    <property type="entry name" value="fabF"/>
    <property type="match status" value="1"/>
</dbReference>
<dbReference type="Pfam" id="PF00109">
    <property type="entry name" value="ketoacyl-synt"/>
    <property type="match status" value="1"/>
</dbReference>
<comment type="pathway">
    <text evidence="1 14">Lipid metabolism; fatty acid biosynthesis.</text>
</comment>
<dbReference type="Proteomes" id="UP000010847">
    <property type="component" value="Chromosome"/>
</dbReference>
<keyword evidence="10 14" id="KW-0012">Acyltransferase</keyword>
<keyword evidence="5 14" id="KW-0444">Lipid biosynthesis</keyword>
<keyword evidence="19" id="KW-1185">Reference proteome</keyword>
<dbReference type="InterPro" id="IPR016039">
    <property type="entry name" value="Thiolase-like"/>
</dbReference>
<dbReference type="PIRSF" id="PIRSF000447">
    <property type="entry name" value="KAS_II"/>
    <property type="match status" value="1"/>
</dbReference>
<dbReference type="InterPro" id="IPR000794">
    <property type="entry name" value="Beta-ketoacyl_synthase"/>
</dbReference>
<dbReference type="InterPro" id="IPR020841">
    <property type="entry name" value="PKS_Beta-ketoAc_synthase_dom"/>
</dbReference>
<evidence type="ECO:0000256" key="9">
    <source>
        <dbReference type="ARBA" id="ARBA00023160"/>
    </source>
</evidence>
<dbReference type="InterPro" id="IPR017568">
    <property type="entry name" value="3-oxoacyl-ACP_synth-2"/>
</dbReference>
<accession>W0EA17</accession>
<sequence length="414" mass="43712">MQHRTVITGMGVISPVGNTIEDFWKSLSQGESGLDFVTRFDVSNMPTKVAGEVKDFEPTDWLDKKESRHMDRFAQFAVAAAKMAIRDSGLDLDEIDKERAGTILGCGIGGVTTFEEQKEVLMAKGPGRVSPFFVPMLISNMAAGHVSIEFGLQGPSSTVVTACASATNAIGEAMRLIERGEVDIVVAGGTEAPLTPLAFAGFCSMKAMSTEKEDPKASSRPFDARRTGFVMGEGAGILILESLEHAKARNAKIYAELIGYGSTSDAYHITTPVPGGAGAARAMGKALESAGVMPEEIDYINAHGTGTGANDSTETAAIKIVFGDCADKVAISSTKSMTGHLMGAAGAIEAIACVLTIQNGVIPPTINYGEVDPHCDLDYVPNQAREKNVDIAMSNTFGFGGHNATIVIKKYMEE</sequence>
<dbReference type="NCBIfam" id="NF005589">
    <property type="entry name" value="PRK07314.1"/>
    <property type="match status" value="1"/>
</dbReference>
<dbReference type="InterPro" id="IPR018201">
    <property type="entry name" value="Ketoacyl_synth_AS"/>
</dbReference>
<dbReference type="SMART" id="SM00825">
    <property type="entry name" value="PKS_KS"/>
    <property type="match status" value="1"/>
</dbReference>
<evidence type="ECO:0000256" key="16">
    <source>
        <dbReference type="RuleBase" id="RU003694"/>
    </source>
</evidence>
<evidence type="ECO:0000256" key="4">
    <source>
        <dbReference type="ARBA" id="ARBA00014657"/>
    </source>
</evidence>
<evidence type="ECO:0000256" key="2">
    <source>
        <dbReference type="ARBA" id="ARBA00008467"/>
    </source>
</evidence>
<dbReference type="InterPro" id="IPR014031">
    <property type="entry name" value="Ketoacyl_synth_C"/>
</dbReference>
<evidence type="ECO:0000256" key="7">
    <source>
        <dbReference type="ARBA" id="ARBA00022832"/>
    </source>
</evidence>
<evidence type="ECO:0000313" key="19">
    <source>
        <dbReference type="Proteomes" id="UP000010847"/>
    </source>
</evidence>
<dbReference type="RefSeq" id="WP_006716530.1">
    <property type="nucleotide sequence ID" value="NZ_CP007032.1"/>
</dbReference>
<dbReference type="KEGG" id="dmt:DESME_11765"/>
<feature type="domain" description="Ketosynthase family 3 (KS3)" evidence="17">
    <location>
        <begin position="2"/>
        <end position="410"/>
    </location>
</feature>
<gene>
    <name evidence="18" type="ORF">DESME_11765</name>
</gene>
<evidence type="ECO:0000256" key="14">
    <source>
        <dbReference type="PIRNR" id="PIRNR000447"/>
    </source>
</evidence>
<evidence type="ECO:0000259" key="17">
    <source>
        <dbReference type="PROSITE" id="PS52004"/>
    </source>
</evidence>
<dbReference type="InterPro" id="IPR014030">
    <property type="entry name" value="Ketoacyl_synth_N"/>
</dbReference>
<dbReference type="GO" id="GO:0005829">
    <property type="term" value="C:cytosol"/>
    <property type="evidence" value="ECO:0007669"/>
    <property type="project" value="TreeGrafter"/>
</dbReference>
<dbReference type="PANTHER" id="PTHR11712:SF336">
    <property type="entry name" value="3-OXOACYL-[ACYL-CARRIER-PROTEIN] SYNTHASE, MITOCHONDRIAL"/>
    <property type="match status" value="1"/>
</dbReference>
<evidence type="ECO:0000256" key="6">
    <source>
        <dbReference type="ARBA" id="ARBA00022679"/>
    </source>
</evidence>
<dbReference type="EMBL" id="CP007032">
    <property type="protein sequence ID" value="AHF07607.1"/>
    <property type="molecule type" value="Genomic_DNA"/>
</dbReference>